<evidence type="ECO:0000256" key="4">
    <source>
        <dbReference type="ARBA" id="ARBA00022448"/>
    </source>
</evidence>
<gene>
    <name evidence="10" type="ORF">LFW2832_00398</name>
</gene>
<accession>A0A5E4LQQ5</accession>
<feature type="transmembrane region" description="Helical" evidence="9">
    <location>
        <begin position="201"/>
        <end position="218"/>
    </location>
</feature>
<dbReference type="GO" id="GO:0016020">
    <property type="term" value="C:membrane"/>
    <property type="evidence" value="ECO:0007669"/>
    <property type="project" value="UniProtKB-SubCell"/>
</dbReference>
<evidence type="ECO:0000256" key="8">
    <source>
        <dbReference type="ARBA" id="ARBA00023136"/>
    </source>
</evidence>
<keyword evidence="7 9" id="KW-1133">Transmembrane helix</keyword>
<evidence type="ECO:0000256" key="9">
    <source>
        <dbReference type="SAM" id="Phobius"/>
    </source>
</evidence>
<sequence>MIELLILTIVMALIFDFLNGFHDSANAISTIVATRVMTPMQAVSMAAVGNLIGPLLFTTAIAATIGKGIIDTSAIQAILPQETFIVMILAALVGAIVWNIITWYFGIPVSSSHALIGGLIGAATVAVGPQVLLVSGITSVVIFIVVSPLLGFISAFLLSLVFMRVFRKTSPQKINRWFKKLQIVSAFFYSVTHGTNDAQKTMGIITILLVAGGFLTVFDVPLWVILACHISICLGTWLGGWRIVKTMAHKITQLRPYQGFCAETAGGVVLVQMAHMGIPVSTTHAIAGAIMGVGSTKNPKSVRWGLSKNIMMAWVITIPFSAIVAGVSFLVLHLFV</sequence>
<dbReference type="AlphaFoldDB" id="A0A5E4LQQ5"/>
<comment type="subcellular location">
    <subcellularLocation>
        <location evidence="2">Membrane</location>
        <topology evidence="2">Multi-pass membrane protein</topology>
    </subcellularLocation>
</comment>
<dbReference type="PANTHER" id="PTHR11101">
    <property type="entry name" value="PHOSPHATE TRANSPORTER"/>
    <property type="match status" value="1"/>
</dbReference>
<dbReference type="InterPro" id="IPR001204">
    <property type="entry name" value="Phos_transporter"/>
</dbReference>
<dbReference type="GO" id="GO:0005315">
    <property type="term" value="F:phosphate transmembrane transporter activity"/>
    <property type="evidence" value="ECO:0007669"/>
    <property type="project" value="InterPro"/>
</dbReference>
<evidence type="ECO:0000256" key="5">
    <source>
        <dbReference type="ARBA" id="ARBA00022592"/>
    </source>
</evidence>
<protein>
    <submittedName>
        <fullName evidence="10">Phosphate transporter family protein</fullName>
    </submittedName>
</protein>
<evidence type="ECO:0000256" key="1">
    <source>
        <dbReference type="ARBA" id="ARBA00001981"/>
    </source>
</evidence>
<feature type="transmembrane region" description="Helical" evidence="9">
    <location>
        <begin position="84"/>
        <end position="105"/>
    </location>
</feature>
<evidence type="ECO:0000313" key="10">
    <source>
        <dbReference type="EMBL" id="VVC03488.1"/>
    </source>
</evidence>
<organism evidence="10 11">
    <name type="scientific">Candidatus Bilamarchaeum dharawalense</name>
    <dbReference type="NCBI Taxonomy" id="2885759"/>
    <lineage>
        <taxon>Archaea</taxon>
        <taxon>Candidatus Micrarchaeota</taxon>
        <taxon>Candidatus Micrarchaeia</taxon>
        <taxon>Candidatus Anstonellales</taxon>
        <taxon>Candidatus Bilamarchaeaceae</taxon>
        <taxon>Candidatus Bilamarchaeum</taxon>
    </lineage>
</organism>
<dbReference type="Proteomes" id="UP000789941">
    <property type="component" value="Unassembled WGS sequence"/>
</dbReference>
<comment type="caution">
    <text evidence="10">The sequence shown here is derived from an EMBL/GenBank/DDBJ whole genome shotgun (WGS) entry which is preliminary data.</text>
</comment>
<evidence type="ECO:0000256" key="6">
    <source>
        <dbReference type="ARBA" id="ARBA00022692"/>
    </source>
</evidence>
<keyword evidence="4" id="KW-0813">Transport</keyword>
<evidence type="ECO:0000256" key="3">
    <source>
        <dbReference type="ARBA" id="ARBA00009916"/>
    </source>
</evidence>
<proteinExistence type="inferred from homology"/>
<feature type="transmembrane region" description="Helical" evidence="9">
    <location>
        <begin position="224"/>
        <end position="244"/>
    </location>
</feature>
<dbReference type="GO" id="GO:0035435">
    <property type="term" value="P:phosphate ion transmembrane transport"/>
    <property type="evidence" value="ECO:0007669"/>
    <property type="project" value="TreeGrafter"/>
</dbReference>
<keyword evidence="5" id="KW-0592">Phosphate transport</keyword>
<dbReference type="EMBL" id="CABMJJ010000007">
    <property type="protein sequence ID" value="VVC03488.1"/>
    <property type="molecule type" value="Genomic_DNA"/>
</dbReference>
<dbReference type="Pfam" id="PF01384">
    <property type="entry name" value="PHO4"/>
    <property type="match status" value="2"/>
</dbReference>
<keyword evidence="8 9" id="KW-0472">Membrane</keyword>
<feature type="transmembrane region" description="Helical" evidence="9">
    <location>
        <begin position="43"/>
        <end position="63"/>
    </location>
</feature>
<comment type="similarity">
    <text evidence="3">Belongs to the inorganic phosphate transporter (PiT) (TC 2.A.20) family.</text>
</comment>
<evidence type="ECO:0000256" key="7">
    <source>
        <dbReference type="ARBA" id="ARBA00022989"/>
    </source>
</evidence>
<comment type="function">
    <text evidence="1">Potential transporter for phosphate.</text>
</comment>
<keyword evidence="6 9" id="KW-0812">Transmembrane</keyword>
<feature type="transmembrane region" description="Helical" evidence="9">
    <location>
        <begin position="310"/>
        <end position="335"/>
    </location>
</feature>
<evidence type="ECO:0000313" key="11">
    <source>
        <dbReference type="Proteomes" id="UP000789941"/>
    </source>
</evidence>
<feature type="transmembrane region" description="Helical" evidence="9">
    <location>
        <begin position="140"/>
        <end position="166"/>
    </location>
</feature>
<reference evidence="10 11" key="1">
    <citation type="submission" date="2019-08" db="EMBL/GenBank/DDBJ databases">
        <authorList>
            <person name="Vazquez-Campos X."/>
        </authorList>
    </citation>
    <scope>NUCLEOTIDE SEQUENCE [LARGE SCALE GENOMIC DNA]</scope>
    <source>
        <strain evidence="10">LFW-283_2</strain>
    </source>
</reference>
<evidence type="ECO:0000256" key="2">
    <source>
        <dbReference type="ARBA" id="ARBA00004141"/>
    </source>
</evidence>
<name>A0A5E4LQQ5_9ARCH</name>
<dbReference type="PANTHER" id="PTHR11101:SF80">
    <property type="entry name" value="PHOSPHATE TRANSPORTER"/>
    <property type="match status" value="1"/>
</dbReference>